<evidence type="ECO:0000256" key="3">
    <source>
        <dbReference type="ARBA" id="ARBA00022692"/>
    </source>
</evidence>
<dbReference type="InterPro" id="IPR003959">
    <property type="entry name" value="ATPase_AAA_core"/>
</dbReference>
<dbReference type="Pfam" id="PF08740">
    <property type="entry name" value="BCS1_N"/>
    <property type="match status" value="1"/>
</dbReference>
<keyword evidence="4 12" id="KW-0547">Nucleotide-binding</keyword>
<feature type="region of interest" description="Disordered" evidence="13">
    <location>
        <begin position="406"/>
        <end position="429"/>
    </location>
</feature>
<keyword evidence="6" id="KW-0378">Hydrolase</keyword>
<feature type="compositionally biased region" description="Basic and acidic residues" evidence="13">
    <location>
        <begin position="509"/>
        <end position="527"/>
    </location>
</feature>
<dbReference type="Gene3D" id="3.40.50.300">
    <property type="entry name" value="P-loop containing nucleotide triphosphate hydrolases"/>
    <property type="match status" value="1"/>
</dbReference>
<dbReference type="Pfam" id="PF00004">
    <property type="entry name" value="AAA"/>
    <property type="match status" value="1"/>
</dbReference>
<evidence type="ECO:0000256" key="11">
    <source>
        <dbReference type="ARBA" id="ARBA00048778"/>
    </source>
</evidence>
<organism evidence="16 17">
    <name type="scientific">Ajellomyces capsulatus</name>
    <name type="common">Darling's disease fungus</name>
    <name type="synonym">Histoplasma capsulatum</name>
    <dbReference type="NCBI Taxonomy" id="5037"/>
    <lineage>
        <taxon>Eukaryota</taxon>
        <taxon>Fungi</taxon>
        <taxon>Dikarya</taxon>
        <taxon>Ascomycota</taxon>
        <taxon>Pezizomycotina</taxon>
        <taxon>Eurotiomycetes</taxon>
        <taxon>Eurotiomycetidae</taxon>
        <taxon>Onygenales</taxon>
        <taxon>Ajellomycetaceae</taxon>
        <taxon>Histoplasma</taxon>
    </lineage>
</organism>
<dbReference type="SUPFAM" id="SSF52540">
    <property type="entry name" value="P-loop containing nucleoside triphosphate hydrolases"/>
    <property type="match status" value="1"/>
</dbReference>
<dbReference type="OrthoDB" id="10251412at2759"/>
<keyword evidence="7 12" id="KW-0067">ATP-binding</keyword>
<dbReference type="GO" id="GO:0016887">
    <property type="term" value="F:ATP hydrolysis activity"/>
    <property type="evidence" value="ECO:0007669"/>
    <property type="project" value="InterPro"/>
</dbReference>
<proteinExistence type="inferred from homology"/>
<feature type="region of interest" description="Disordered" evidence="13">
    <location>
        <begin position="501"/>
        <end position="527"/>
    </location>
</feature>
<dbReference type="InterPro" id="IPR014851">
    <property type="entry name" value="BCS1_N"/>
</dbReference>
<dbReference type="InterPro" id="IPR003960">
    <property type="entry name" value="ATPase_AAA_CS"/>
</dbReference>
<name>A0A8A1MI17_AJECA</name>
<reference evidence="16" key="1">
    <citation type="submission" date="2021-01" db="EMBL/GenBank/DDBJ databases">
        <title>Chromosome-level genome assembly of a human fungal pathogen reveals clustering of transcriptionally co-regulated genes.</title>
        <authorList>
            <person name="Voorhies M."/>
            <person name="Cohen S."/>
            <person name="Shea T.P."/>
            <person name="Petrus S."/>
            <person name="Munoz J.F."/>
            <person name="Poplawski S."/>
            <person name="Goldman W.E."/>
            <person name="Michael T."/>
            <person name="Cuomo C.A."/>
            <person name="Sil A."/>
            <person name="Beyhan S."/>
        </authorList>
    </citation>
    <scope>NUCLEOTIDE SEQUENCE</scope>
    <source>
        <strain evidence="16">WU24</strain>
    </source>
</reference>
<keyword evidence="3" id="KW-0812">Transmembrane</keyword>
<dbReference type="Pfam" id="PF25426">
    <property type="entry name" value="AAA_lid_BCS1"/>
    <property type="match status" value="1"/>
</dbReference>
<gene>
    <name evidence="16" type="ORF">I7I51_00817</name>
</gene>
<dbReference type="InterPro" id="IPR027417">
    <property type="entry name" value="P-loop_NTPase"/>
</dbReference>
<evidence type="ECO:0000256" key="12">
    <source>
        <dbReference type="RuleBase" id="RU003651"/>
    </source>
</evidence>
<dbReference type="GO" id="GO:0005743">
    <property type="term" value="C:mitochondrial inner membrane"/>
    <property type="evidence" value="ECO:0007669"/>
    <property type="project" value="UniProtKB-SubCell"/>
</dbReference>
<comment type="catalytic activity">
    <reaction evidence="11">
        <text>ATP + H2O = ADP + phosphate + H(+)</text>
        <dbReference type="Rhea" id="RHEA:13065"/>
        <dbReference type="ChEBI" id="CHEBI:15377"/>
        <dbReference type="ChEBI" id="CHEBI:15378"/>
        <dbReference type="ChEBI" id="CHEBI:30616"/>
        <dbReference type="ChEBI" id="CHEBI:43474"/>
        <dbReference type="ChEBI" id="CHEBI:456216"/>
    </reaction>
    <physiologicalReaction direction="left-to-right" evidence="11">
        <dbReference type="Rhea" id="RHEA:13066"/>
    </physiologicalReaction>
</comment>
<keyword evidence="10" id="KW-0472">Membrane</keyword>
<evidence type="ECO:0000256" key="5">
    <source>
        <dbReference type="ARBA" id="ARBA00022792"/>
    </source>
</evidence>
<dbReference type="VEuPathDB" id="FungiDB:I7I51_00817"/>
<evidence type="ECO:0000256" key="2">
    <source>
        <dbReference type="ARBA" id="ARBA00007448"/>
    </source>
</evidence>
<dbReference type="SMART" id="SM00382">
    <property type="entry name" value="AAA"/>
    <property type="match status" value="1"/>
</dbReference>
<evidence type="ECO:0000256" key="6">
    <source>
        <dbReference type="ARBA" id="ARBA00022801"/>
    </source>
</evidence>
<dbReference type="EMBL" id="CP069114">
    <property type="protein sequence ID" value="QSS63757.1"/>
    <property type="molecule type" value="Genomic_DNA"/>
</dbReference>
<comment type="similarity">
    <text evidence="2">Belongs to the AAA ATPase family. BCS1 subfamily.</text>
</comment>
<evidence type="ECO:0008006" key="18">
    <source>
        <dbReference type="Google" id="ProtNLM"/>
    </source>
</evidence>
<evidence type="ECO:0000259" key="14">
    <source>
        <dbReference type="SMART" id="SM00382"/>
    </source>
</evidence>
<evidence type="ECO:0000256" key="9">
    <source>
        <dbReference type="ARBA" id="ARBA00023128"/>
    </source>
</evidence>
<dbReference type="Proteomes" id="UP000663671">
    <property type="component" value="Chromosome 1"/>
</dbReference>
<feature type="domain" description="BCS1 N-terminal" evidence="15">
    <location>
        <begin position="140"/>
        <end position="307"/>
    </location>
</feature>
<evidence type="ECO:0000313" key="17">
    <source>
        <dbReference type="Proteomes" id="UP000663671"/>
    </source>
</evidence>
<evidence type="ECO:0000259" key="15">
    <source>
        <dbReference type="SMART" id="SM01024"/>
    </source>
</evidence>
<sequence length="616" mass="69311">MSPFIATGSGAQTLLVLQEPRMSAHKIERAYLRRMVQYTSQLQVHLPCIWICGDGGRMPSATPYKETLFPPNPEAMNGSRNSSSANINPIEEHLCIKLSKPIAHKTICLENQTTSPIPGWTHSTVQLLAGNLNSYAHLVCMGGMFLFLGRYAYRYMTELVEAYFTSTVHVSYYNEAHDMLIAWVSTQPFAHKARSSLVSIDGMQRRAYADGLSKEYKKKPLRFSPWNGSFFFVYKKHLLRFQCMAKDTKEEISISCIGGSSQILRELLSDCRAKYLKLIQKKTVVFEHNDGEWRKAKARDIRPISTVIMDEDEKKAVLKDIDDFLDERARGWYSKRGIPYRRGFLLYGPPGTGKSSFSLSVAGRSELDIYVLNLSSIDDSRLNSLFAQLPPHCVILLEDIDAASTRRTGDSETTENAGQAAVRPSQKSKSQGNVSLSALLNALDGVSSQEGRLLIMTTNHIERLDDALIRPGRVDRKVLFQLADKKMSSRLFCTVFKESDEDDSKPKKKIDDETIERPDEDRRSPEKKIYDETIDELAGAFAAKVPDQVFSPAEILLSFLLEHKQSPTDAVAEVENWVAKASKERGKVNNYARARAILNPTDSFEDLTESTQAHNV</sequence>
<evidence type="ECO:0000256" key="13">
    <source>
        <dbReference type="SAM" id="MobiDB-lite"/>
    </source>
</evidence>
<evidence type="ECO:0000256" key="1">
    <source>
        <dbReference type="ARBA" id="ARBA00004434"/>
    </source>
</evidence>
<dbReference type="AlphaFoldDB" id="A0A8A1MI17"/>
<evidence type="ECO:0000256" key="7">
    <source>
        <dbReference type="ARBA" id="ARBA00022840"/>
    </source>
</evidence>
<dbReference type="InterPro" id="IPR003593">
    <property type="entry name" value="AAA+_ATPase"/>
</dbReference>
<evidence type="ECO:0000256" key="4">
    <source>
        <dbReference type="ARBA" id="ARBA00022741"/>
    </source>
</evidence>
<dbReference type="PROSITE" id="PS00674">
    <property type="entry name" value="AAA"/>
    <property type="match status" value="1"/>
</dbReference>
<dbReference type="PANTHER" id="PTHR23070">
    <property type="entry name" value="BCS1 AAA-TYPE ATPASE"/>
    <property type="match status" value="1"/>
</dbReference>
<keyword evidence="8" id="KW-1133">Transmembrane helix</keyword>
<protein>
    <recommendedName>
        <fullName evidence="18">Mitochondrial chaperone BCS1</fullName>
    </recommendedName>
</protein>
<keyword evidence="5" id="KW-0999">Mitochondrion inner membrane</keyword>
<keyword evidence="9" id="KW-0496">Mitochondrion</keyword>
<evidence type="ECO:0000256" key="8">
    <source>
        <dbReference type="ARBA" id="ARBA00022989"/>
    </source>
</evidence>
<dbReference type="GO" id="GO:0005524">
    <property type="term" value="F:ATP binding"/>
    <property type="evidence" value="ECO:0007669"/>
    <property type="project" value="UniProtKB-KW"/>
</dbReference>
<dbReference type="SMART" id="SM01024">
    <property type="entry name" value="BCS1_N"/>
    <property type="match status" value="1"/>
</dbReference>
<accession>A0A8A1MI17</accession>
<comment type="subcellular location">
    <subcellularLocation>
        <location evidence="1">Mitochondrion inner membrane</location>
        <topology evidence="1">Single-pass membrane protein</topology>
    </subcellularLocation>
</comment>
<evidence type="ECO:0000313" key="16">
    <source>
        <dbReference type="EMBL" id="QSS63757.1"/>
    </source>
</evidence>
<dbReference type="InterPro" id="IPR050747">
    <property type="entry name" value="Mitochondrial_chaperone_BCS1"/>
</dbReference>
<evidence type="ECO:0000256" key="10">
    <source>
        <dbReference type="ARBA" id="ARBA00023136"/>
    </source>
</evidence>
<dbReference type="InterPro" id="IPR057495">
    <property type="entry name" value="AAA_lid_BCS1"/>
</dbReference>
<feature type="domain" description="AAA+ ATPase" evidence="14">
    <location>
        <begin position="340"/>
        <end position="484"/>
    </location>
</feature>